<dbReference type="PANTHER" id="PTHR43341">
    <property type="entry name" value="AMINO ACID PERMEASE"/>
    <property type="match status" value="1"/>
</dbReference>
<dbReference type="GO" id="GO:0016020">
    <property type="term" value="C:membrane"/>
    <property type="evidence" value="ECO:0007669"/>
    <property type="project" value="UniProtKB-SubCell"/>
</dbReference>
<feature type="region of interest" description="Disordered" evidence="6">
    <location>
        <begin position="1094"/>
        <end position="1114"/>
    </location>
</feature>
<evidence type="ECO:0000259" key="9">
    <source>
        <dbReference type="Pfam" id="PF05699"/>
    </source>
</evidence>
<evidence type="ECO:0000256" key="4">
    <source>
        <dbReference type="ARBA" id="ARBA00022989"/>
    </source>
</evidence>
<evidence type="ECO:0000259" key="12">
    <source>
        <dbReference type="Pfam" id="PF24883"/>
    </source>
</evidence>
<dbReference type="Proteomes" id="UP001163105">
    <property type="component" value="Unassembled WGS sequence"/>
</dbReference>
<dbReference type="GO" id="GO:0008237">
    <property type="term" value="F:metallopeptidase activity"/>
    <property type="evidence" value="ECO:0007669"/>
    <property type="project" value="UniProtKB-KW"/>
</dbReference>
<comment type="caution">
    <text evidence="13">The sequence shown here is derived from an EMBL/GenBank/DDBJ whole genome shotgun (WGS) entry which is preliminary data.</text>
</comment>
<gene>
    <name evidence="13" type="ORF">O9K51_02047</name>
</gene>
<feature type="transmembrane region" description="Helical" evidence="7">
    <location>
        <begin position="1193"/>
        <end position="1216"/>
    </location>
</feature>
<feature type="transmembrane region" description="Helical" evidence="7">
    <location>
        <begin position="1158"/>
        <end position="1181"/>
    </location>
</feature>
<dbReference type="InterPro" id="IPR008906">
    <property type="entry name" value="HATC_C_dom"/>
</dbReference>
<keyword evidence="14" id="KW-1185">Reference proteome</keyword>
<organism evidence="13 14">
    <name type="scientific">Purpureocillium lavendulum</name>
    <dbReference type="NCBI Taxonomy" id="1247861"/>
    <lineage>
        <taxon>Eukaryota</taxon>
        <taxon>Fungi</taxon>
        <taxon>Dikarya</taxon>
        <taxon>Ascomycota</taxon>
        <taxon>Pezizomycotina</taxon>
        <taxon>Sordariomycetes</taxon>
        <taxon>Hypocreomycetidae</taxon>
        <taxon>Hypocreales</taxon>
        <taxon>Ophiocordycipitaceae</taxon>
        <taxon>Purpureocillium</taxon>
    </lineage>
</organism>
<evidence type="ECO:0000313" key="14">
    <source>
        <dbReference type="Proteomes" id="UP001163105"/>
    </source>
</evidence>
<keyword evidence="4 7" id="KW-1133">Transmembrane helix</keyword>
<dbReference type="InterPro" id="IPR056884">
    <property type="entry name" value="NPHP3-like_N"/>
</dbReference>
<dbReference type="Pfam" id="PF24809">
    <property type="entry name" value="DUF7708"/>
    <property type="match status" value="1"/>
</dbReference>
<evidence type="ECO:0000256" key="3">
    <source>
        <dbReference type="ARBA" id="ARBA00022737"/>
    </source>
</evidence>
<evidence type="ECO:0000256" key="5">
    <source>
        <dbReference type="ARBA" id="ARBA00023136"/>
    </source>
</evidence>
<feature type="domain" description="Nephrocystin 3-like N-terminal" evidence="12">
    <location>
        <begin position="259"/>
        <end position="418"/>
    </location>
</feature>
<dbReference type="GO" id="GO:0015171">
    <property type="term" value="F:amino acid transmembrane transporter activity"/>
    <property type="evidence" value="ECO:0007669"/>
    <property type="project" value="TreeGrafter"/>
</dbReference>
<comment type="subcellular location">
    <subcellularLocation>
        <location evidence="1">Membrane</location>
        <topology evidence="1">Multi-pass membrane protein</topology>
    </subcellularLocation>
</comment>
<evidence type="ECO:0000256" key="6">
    <source>
        <dbReference type="SAM" id="MobiDB-lite"/>
    </source>
</evidence>
<keyword evidence="3" id="KW-0677">Repeat</keyword>
<dbReference type="InterPro" id="IPR056125">
    <property type="entry name" value="DUF7708"/>
</dbReference>
<dbReference type="GO" id="GO:0046983">
    <property type="term" value="F:protein dimerization activity"/>
    <property type="evidence" value="ECO:0007669"/>
    <property type="project" value="InterPro"/>
</dbReference>
<dbReference type="InterPro" id="IPR004841">
    <property type="entry name" value="AA-permease/SLC12A_dom"/>
</dbReference>
<protein>
    <submittedName>
        <fullName evidence="13">Metalloprotease protein</fullName>
    </submittedName>
</protein>
<feature type="transmembrane region" description="Helical" evidence="7">
    <location>
        <begin position="1357"/>
        <end position="1375"/>
    </location>
</feature>
<evidence type="ECO:0000259" key="11">
    <source>
        <dbReference type="Pfam" id="PF24809"/>
    </source>
</evidence>
<dbReference type="InterPro" id="IPR027417">
    <property type="entry name" value="P-loop_NTPase"/>
</dbReference>
<feature type="transmembrane region" description="Helical" evidence="7">
    <location>
        <begin position="1268"/>
        <end position="1286"/>
    </location>
</feature>
<sequence length="2235" mass="252577">MSACDLTPAQQSFVQAKQKFLQQHLGDPGLRSEILRTEKVEDVQQAIIEIQKKTDSSGRSGFWFKIEPFLHALGHYTEVINVFVQVKPEVMALIWGPIKIILPWASQRFDALDKVSDALRIIGCSLPHFSAFRQIFDTSDVVKETLDLFYHDILDLYGIMFRVFRKPAWKQFFDVIWPGEQRSLDVLLAKIKEHASLFRCEVTFLEIMEAKQFRVSSAEHFDQENGFQQRQKYHGLKSYLSPRMYGDRLDWIHNRSVSGCATWLLRNETFCQWLDPSNKTITWLWLQGIPGAGKTYLAAAAMEHTRETNSIRTLFAFAVHEHRSSSSAFSIFQSLIFQAAENDKDFQAVLLESKESDLQGNTSRVVGLLKTYLETAGSAYIMIDGLDEMDECERQILLSRLEDLSKACKDLQVFISSRSEDDIARKLREKVATIRVHEMNSASIQTYVNHRHHIWMADQQFSPDTTRELLECISPLSAKANGKFFLCMFLYARIILDTLEQMSTLEEVQSELNALPTDLEGIYSRIFRRIDEMKPQLRKKCRGVLGWIGCAPAPLTSFEMEQALSVDPNIGTEPIHVPRLVTKINFVQMCGPIIEVVDDRLQFVHFTVHEYIFSREVQNYIDLSRATQQLTSTLLAYLDSVVMDVDLDDEGIKENLLYGKYRLINYATLFWPTLAHRMNSEAGQWQSYTREFELLDSLVQRGRNNCFKGETEANDDAKPLYRNRLLQVNSPETFSVISEALKFHLNDRRFEWTWDNSQTWINLDPLTTSKMLLRTEECLRDLSHGRPWKCFMPSCDFSTIGFVTKKTLENHWIRLHIHSSSQLSNTSPDDFDKLDVVEAQPILFSLVIKGDVDGAGRLLSAPGGKQLKAEVIASARTLASKQGYRSLTQLLGPEGETHVPQAIVMSAIKSDDLDFATWAILKADVMDSGKIMVTAIGSKSEEIYAQWENHLVAAIPSLLPTFHKYRITPDPNFSKELFKQTLFNSIKSDPLKVARTVRAGLLGLVLLNVAKSSCSAPLAEELLSLGAPIEFIGRTEMTAIELAEKKTTKEAALFIEVLILNVFNDLGVPRRFFLMKFESLPHERHVENLAASMSECGGPDSRQDENAGGQAGERRIKRGLSSRHGQLIAWGGTVGTGLFITTGRTLAIGGPAFLVGSYVVLAIATYLILVTVTEMAIYLPVKGASMSYYGGRFVSKSLGFAMGWLYVYSFAIFVPFELTACALVVEFWKTGVSNGVWITVFLIPLVGLNLLPVRFYGEAEFFFAGVKLATIIGLLILSFVLFWGGGPNHERLGFHYWMHPGATNTQILKGDAGRLIAAVATIIASALPFTFTPEMVVITSGELQSPRKNIPKVSLNFVWRLVVFYVGSVVGISVICPYDSIAFGGSTGASSPWVVGITHAGIHSLPSIINTVIIMSAWSTGNAFLYLSSRCLYSLAMEGHAPKLFKKCTASGTPIYAVGATASLTLLAYLNLNSAAANVFNWLLNLVNTAGFISCVPESSPDFDPLEPDVDGTGDTSPSIDYAGYEGIDWNRLAGFSIRKHRKRARTGWVWEHGFDIENTDSGHRYWLCKLCHRKKTTITHMYDAASTSQANSHMEEVHHVCKGGPMLPQRKKQRTLLNMVDLDTHQPKDQALMNAFISSFDPLRFQHLLIRWVSCDNIPFHKLESPYFRDLMAYANSAIVDSGSVPTHSTIRDWIVRSFNRHKGVVTELLRRSLSRINVSFDAWSSRKFMSLLGLTVHFLDDEGNFRTFLLGLPRIEGRHCGENLADRVSEILHEYGLEDRVGYFVTDNAESNDTCLEDLGRELGFKKQHRRLRCCGHIINLVARSILFGTDADAFEEDCQADKEIQDEVKLWRSKGPIGKLHNTVHWVERSGQRIERLHKLQSIENTALGLEDKTTYDVVMDNATRWNSSEAMMERAYTLRNALDSLVQAEVTEWSQYVARRTQNGAKPMPKKCRKKPTIVDDRMAAEDWSVIAEYLAILKPLKIATKRLEGRPREGKFGAIWEVLLTMEWLLKHLEEAKLQHERDEEPYLRIGCNLGWMKLDQYYALTEDSPAYLASLVLHPAFRWSTVESQWSDHPDWLTRGRTAVQELWEEYRSLPIEQDTIPEQPTVSRMTTDLDDFMASIRKLGAQPAPSVCSVRDEYAEWVASTDPGDCLVDDPIQYWLLRRRQYPRLSRMAIDLFSIPAMSSEPERIFSLAGQMVTAQRGRLKADLIGAAQCLSSWEKSGAIQISK</sequence>
<dbReference type="Pfam" id="PF05699">
    <property type="entry name" value="Dimer_Tnp_hAT"/>
    <property type="match status" value="1"/>
</dbReference>
<keyword evidence="13" id="KW-0482">Metalloprotease</keyword>
<evidence type="ECO:0000256" key="1">
    <source>
        <dbReference type="ARBA" id="ARBA00004141"/>
    </source>
</evidence>
<feature type="domain" description="Amino acid permease/ SLC12A" evidence="8">
    <location>
        <begin position="1124"/>
        <end position="1493"/>
    </location>
</feature>
<feature type="domain" description="DUF7708" evidence="11">
    <location>
        <begin position="69"/>
        <end position="195"/>
    </location>
</feature>
<feature type="transmembrane region" description="Helical" evidence="7">
    <location>
        <begin position="1127"/>
        <end position="1146"/>
    </location>
</feature>
<reference evidence="13" key="1">
    <citation type="submission" date="2023-01" db="EMBL/GenBank/DDBJ databases">
        <title>The growth and conidiation of Purpureocillium lavendulum are regulated by nitrogen source and histone H3K14 acetylation.</title>
        <authorList>
            <person name="Tang P."/>
            <person name="Han J."/>
            <person name="Zhang C."/>
            <person name="Tang P."/>
            <person name="Qi F."/>
            <person name="Zhang K."/>
            <person name="Liang L."/>
        </authorList>
    </citation>
    <scope>NUCLEOTIDE SEQUENCE</scope>
    <source>
        <strain evidence="13">YMF1.00683</strain>
    </source>
</reference>
<dbReference type="Pfam" id="PF22939">
    <property type="entry name" value="WHD_GPIID"/>
    <property type="match status" value="1"/>
</dbReference>
<feature type="transmembrane region" description="Helical" evidence="7">
    <location>
        <begin position="1448"/>
        <end position="1470"/>
    </location>
</feature>
<evidence type="ECO:0000256" key="7">
    <source>
        <dbReference type="SAM" id="Phobius"/>
    </source>
</evidence>
<evidence type="ECO:0000259" key="8">
    <source>
        <dbReference type="Pfam" id="PF00324"/>
    </source>
</evidence>
<evidence type="ECO:0000313" key="13">
    <source>
        <dbReference type="EMBL" id="KAJ6447272.1"/>
    </source>
</evidence>
<feature type="transmembrane region" description="Helical" evidence="7">
    <location>
        <begin position="1236"/>
        <end position="1256"/>
    </location>
</feature>
<dbReference type="EMBL" id="JAQHRD010000001">
    <property type="protein sequence ID" value="KAJ6447272.1"/>
    <property type="molecule type" value="Genomic_DNA"/>
</dbReference>
<dbReference type="Pfam" id="PF00324">
    <property type="entry name" value="AA_permease"/>
    <property type="match status" value="1"/>
</dbReference>
<feature type="domain" description="HAT C-terminal dimerisation" evidence="9">
    <location>
        <begin position="2161"/>
        <end position="2225"/>
    </location>
</feature>
<keyword evidence="13" id="KW-0378">Hydrolase</keyword>
<dbReference type="PANTHER" id="PTHR43341:SF38">
    <property type="entry name" value="PROLINE TRANSPORTER (EUROFUNG)"/>
    <property type="match status" value="1"/>
</dbReference>
<dbReference type="Pfam" id="PF24883">
    <property type="entry name" value="NPHP3_N"/>
    <property type="match status" value="1"/>
</dbReference>
<feature type="transmembrane region" description="Helical" evidence="7">
    <location>
        <begin position="1408"/>
        <end position="1427"/>
    </location>
</feature>
<dbReference type="SUPFAM" id="SSF52540">
    <property type="entry name" value="P-loop containing nucleoside triphosphate hydrolases"/>
    <property type="match status" value="1"/>
</dbReference>
<keyword evidence="2 7" id="KW-0812">Transmembrane</keyword>
<dbReference type="InterPro" id="IPR054471">
    <property type="entry name" value="GPIID_WHD"/>
</dbReference>
<dbReference type="SUPFAM" id="SSF53098">
    <property type="entry name" value="Ribonuclease H-like"/>
    <property type="match status" value="1"/>
</dbReference>
<name>A0AB34G922_9HYPO</name>
<feature type="transmembrane region" description="Helical" evidence="7">
    <location>
        <begin position="1315"/>
        <end position="1337"/>
    </location>
</feature>
<evidence type="ECO:0000256" key="2">
    <source>
        <dbReference type="ARBA" id="ARBA00022692"/>
    </source>
</evidence>
<dbReference type="InterPro" id="IPR012337">
    <property type="entry name" value="RNaseH-like_sf"/>
</dbReference>
<accession>A0AB34G922</accession>
<evidence type="ECO:0000259" key="10">
    <source>
        <dbReference type="Pfam" id="PF22939"/>
    </source>
</evidence>
<dbReference type="InterPro" id="IPR050524">
    <property type="entry name" value="APC_YAT"/>
</dbReference>
<dbReference type="Gene3D" id="3.40.50.300">
    <property type="entry name" value="P-loop containing nucleotide triphosphate hydrolases"/>
    <property type="match status" value="1"/>
</dbReference>
<proteinExistence type="predicted"/>
<keyword evidence="5 7" id="KW-0472">Membrane</keyword>
<feature type="domain" description="GPI inositol-deacylase winged helix" evidence="10">
    <location>
        <begin position="537"/>
        <end position="617"/>
    </location>
</feature>
<keyword evidence="13" id="KW-0645">Protease</keyword>
<dbReference type="Gene3D" id="1.20.1740.10">
    <property type="entry name" value="Amino acid/polyamine transporter I"/>
    <property type="match status" value="1"/>
</dbReference>